<keyword evidence="1" id="KW-0227">DNA damage</keyword>
<organism evidence="5 6">
    <name type="scientific">Tsukamurella spumae</name>
    <dbReference type="NCBI Taxonomy" id="44753"/>
    <lineage>
        <taxon>Bacteria</taxon>
        <taxon>Bacillati</taxon>
        <taxon>Actinomycetota</taxon>
        <taxon>Actinomycetes</taxon>
        <taxon>Mycobacteriales</taxon>
        <taxon>Tsukamurellaceae</taxon>
        <taxon>Tsukamurella</taxon>
    </lineage>
</organism>
<dbReference type="AlphaFoldDB" id="A0A846WVH4"/>
<dbReference type="PANTHER" id="PTHR32182">
    <property type="entry name" value="DNA REPLICATION AND REPAIR PROTEIN RECF"/>
    <property type="match status" value="1"/>
</dbReference>
<dbReference type="Gene3D" id="3.40.50.300">
    <property type="entry name" value="P-loop containing nucleotide triphosphate hydrolases"/>
    <property type="match status" value="1"/>
</dbReference>
<feature type="coiled-coil region" evidence="4">
    <location>
        <begin position="308"/>
        <end position="353"/>
    </location>
</feature>
<dbReference type="Pfam" id="PF13558">
    <property type="entry name" value="SbcC_Walker_B"/>
    <property type="match status" value="1"/>
</dbReference>
<keyword evidence="6" id="KW-1185">Reference proteome</keyword>
<comment type="caution">
    <text evidence="5">The sequence shown here is derived from an EMBL/GenBank/DDBJ whole genome shotgun (WGS) entry which is preliminary data.</text>
</comment>
<dbReference type="Pfam" id="PF13555">
    <property type="entry name" value="AAA_29"/>
    <property type="match status" value="1"/>
</dbReference>
<evidence type="ECO:0000256" key="3">
    <source>
        <dbReference type="ARBA" id="ARBA00023236"/>
    </source>
</evidence>
<evidence type="ECO:0000256" key="1">
    <source>
        <dbReference type="ARBA" id="ARBA00022763"/>
    </source>
</evidence>
<dbReference type="GO" id="GO:0000731">
    <property type="term" value="P:DNA synthesis involved in DNA repair"/>
    <property type="evidence" value="ECO:0007669"/>
    <property type="project" value="TreeGrafter"/>
</dbReference>
<keyword evidence="3" id="KW-0742">SOS response</keyword>
<keyword evidence="2" id="KW-0234">DNA repair</keyword>
<dbReference type="InterPro" id="IPR027417">
    <property type="entry name" value="P-loop_NTPase"/>
</dbReference>
<protein>
    <submittedName>
        <fullName evidence="5">Uncharacterized protein</fullName>
    </submittedName>
</protein>
<proteinExistence type="predicted"/>
<dbReference type="SUPFAM" id="SSF52540">
    <property type="entry name" value="P-loop containing nucleoside triphosphate hydrolases"/>
    <property type="match status" value="2"/>
</dbReference>
<gene>
    <name evidence="5" type="ORF">HF999_00855</name>
</gene>
<dbReference type="PANTHER" id="PTHR32182:SF0">
    <property type="entry name" value="DNA REPLICATION AND REPAIR PROTEIN RECF"/>
    <property type="match status" value="1"/>
</dbReference>
<evidence type="ECO:0000256" key="4">
    <source>
        <dbReference type="SAM" id="Coils"/>
    </source>
</evidence>
<reference evidence="5 6" key="1">
    <citation type="submission" date="2020-04" db="EMBL/GenBank/DDBJ databases">
        <title>MicrobeNet Type strains.</title>
        <authorList>
            <person name="Nicholson A.C."/>
        </authorList>
    </citation>
    <scope>NUCLEOTIDE SEQUENCE [LARGE SCALE GENOMIC DNA]</scope>
    <source>
        <strain evidence="5 6">DSM 44113</strain>
    </source>
</reference>
<accession>A0A846WVH4</accession>
<sequence length="1127" mass="123362">MTVHGTRHHMGQYRLTRLQVVNWGTFDGYKDFPIDERGVILTGPSGSGKSSLMDAHSVVLLPTYDQSFNASADMTAKGAKRAARSMADYVRGAWSVNDDEHQQSKVQYLRGDSATWSAVAATYDNGAGNVTTAVAVKWFPGSGTDGASLKSWYQIHSGAFDLLDLQDWATAGFDTRGWRARHSDVESFDTQAAYQDALRRRVGIGTSSAALALLGKAKAMKNVGDLDAFIRTYMLDRPQTYARAERLVENFTQLDEAYRAAARAEAQEKVLRPMPEAYERYRSATVGTTRAADLLGAPVRSYLRGHKLRLLQEQMDRIEGERAGMDAQIARWEDRAEERKMRYNDLLHRLRQEQGEVGVLEAELQSRELQTQARQRAYERFAAAVEKLGERAPESAEEFAALREQVPGIRDRATEAAEALAGRVHSAYTDESDARRAVESVDDELSVLDRRASLLPPALLDQRDAIARATGVPAEELPYAAELIDVRPEEQAKWAAAAERVLRPLATTLLVPAAHQRVVADHVNATRVQGVLTYQVVDGADGTRPDPGSLAEKLVVDESAATGRWLAGAVARAARHTCVDSPAELERHEQAVTPEGLVKSAGGRFRKDDRRSVADRSQWVLGTNTGSKREALQRRRDELAAVHAKAADASATLRDDLAEHKAVADSAAGVLGYSSWGELDHWAAKAEAEELADRISDARSGNADLGELELQADNAYGELAEAQTRIGALTETMNRAGTEFDDLLAEFEKIDGESAPKLTSEDEDFLATALWHLLTADEGRPRRLTLDTFGEVRADLRAELERQQAAATAERDAAESRIVRTAEQFLREWPDASTELSAEAASAPDFVAVHENLVAHGLAAATEKFRRLITTDVSHSVSNLFKEVDDTHRAITRGIADVNAGLRRVEFNEGTYLQIAYAARPTPEATEFAKLVDEMVRDAPAAKRAEPAAMAAQFKRIRGLVLRLTGDDPESRRWTENVLDVRTGYSFYGRENAVGAEPDAPAVVTYRNTATNSGGEQEKLVAFCLAAALSFALGSHAGHSGTGGSEPAFAPLMLDEAFSKSDERFSAQSLRAFEQFGFQLIIAAPIRMVGIVEPFIGQVILVDKQVTPDGARSDARYATFGELTTTR</sequence>
<dbReference type="GO" id="GO:0006302">
    <property type="term" value="P:double-strand break repair"/>
    <property type="evidence" value="ECO:0007669"/>
    <property type="project" value="TreeGrafter"/>
</dbReference>
<dbReference type="EMBL" id="JAAXOQ010000001">
    <property type="protein sequence ID" value="NKY16931.1"/>
    <property type="molecule type" value="Genomic_DNA"/>
</dbReference>
<evidence type="ECO:0000313" key="6">
    <source>
        <dbReference type="Proteomes" id="UP000582646"/>
    </source>
</evidence>
<dbReference type="Proteomes" id="UP000582646">
    <property type="component" value="Unassembled WGS sequence"/>
</dbReference>
<evidence type="ECO:0000313" key="5">
    <source>
        <dbReference type="EMBL" id="NKY16931.1"/>
    </source>
</evidence>
<name>A0A846WVH4_9ACTN</name>
<keyword evidence="4" id="KW-0175">Coiled coil</keyword>
<evidence type="ECO:0000256" key="2">
    <source>
        <dbReference type="ARBA" id="ARBA00023204"/>
    </source>
</evidence>
<dbReference type="RefSeq" id="WP_168544049.1">
    <property type="nucleotide sequence ID" value="NZ_BAAAKS010000031.1"/>
</dbReference>
<dbReference type="GO" id="GO:0009432">
    <property type="term" value="P:SOS response"/>
    <property type="evidence" value="ECO:0007669"/>
    <property type="project" value="UniProtKB-KW"/>
</dbReference>